<dbReference type="EMBL" id="SDPN01000003">
    <property type="protein sequence ID" value="RXZ72790.1"/>
    <property type="molecule type" value="Genomic_DNA"/>
</dbReference>
<reference evidence="2 3" key="1">
    <citation type="submission" date="2019-01" db="EMBL/GenBank/DDBJ databases">
        <title>Agromyces.</title>
        <authorList>
            <person name="Li J."/>
        </authorList>
    </citation>
    <scope>NUCLEOTIDE SEQUENCE [LARGE SCALE GENOMIC DNA]</scope>
    <source>
        <strain evidence="2 3">DSM 15934</strain>
    </source>
</reference>
<keyword evidence="3" id="KW-1185">Reference proteome</keyword>
<proteinExistence type="predicted"/>
<dbReference type="AlphaFoldDB" id="A0A4Q2L729"/>
<accession>A0A4Q2L729</accession>
<evidence type="ECO:0000313" key="2">
    <source>
        <dbReference type="EMBL" id="RXZ72790.1"/>
    </source>
</evidence>
<name>A0A4Q2L729_9MICO</name>
<dbReference type="Proteomes" id="UP000293865">
    <property type="component" value="Unassembled WGS sequence"/>
</dbReference>
<gene>
    <name evidence="2" type="ORF">ESP51_03040</name>
</gene>
<dbReference type="RefSeq" id="WP_129519412.1">
    <property type="nucleotide sequence ID" value="NZ_SDPN01000003.1"/>
</dbReference>
<protein>
    <submittedName>
        <fullName evidence="2">Uncharacterized protein</fullName>
    </submittedName>
</protein>
<evidence type="ECO:0000256" key="1">
    <source>
        <dbReference type="SAM" id="MobiDB-lite"/>
    </source>
</evidence>
<organism evidence="2 3">
    <name type="scientific">Agromyces albus</name>
    <dbReference type="NCBI Taxonomy" id="205332"/>
    <lineage>
        <taxon>Bacteria</taxon>
        <taxon>Bacillati</taxon>
        <taxon>Actinomycetota</taxon>
        <taxon>Actinomycetes</taxon>
        <taxon>Micrococcales</taxon>
        <taxon>Microbacteriaceae</taxon>
        <taxon>Agromyces</taxon>
    </lineage>
</organism>
<evidence type="ECO:0000313" key="3">
    <source>
        <dbReference type="Proteomes" id="UP000293865"/>
    </source>
</evidence>
<feature type="region of interest" description="Disordered" evidence="1">
    <location>
        <begin position="198"/>
        <end position="217"/>
    </location>
</feature>
<dbReference type="OrthoDB" id="5123004at2"/>
<feature type="region of interest" description="Disordered" evidence="1">
    <location>
        <begin position="153"/>
        <end position="172"/>
    </location>
</feature>
<comment type="caution">
    <text evidence="2">The sequence shown here is derived from an EMBL/GenBank/DDBJ whole genome shotgun (WGS) entry which is preliminary data.</text>
</comment>
<sequence length="217" mass="22685">MDWLDEAVREAAPPALGSNPATSERAAAVAAEAVAGRGRPGAWHSRLRRLAGGAGLGLGVLALGVCAAAASPAVIDWLGWSPDVVAQRTFDLDDGVELGLCEVFIRVAPEYGSVPDEEADRRTEAARRFLSEHDWDPLIASVTAEEIQTAFERDQAQRESITTDTMTPPPATLSGAATSLIADRIRAEFEEAGHLQDGVALEGAAGPCAAENDGTAE</sequence>